<dbReference type="EMBL" id="QEFC01001205">
    <property type="protein sequence ID" value="KAE9459099.1"/>
    <property type="molecule type" value="Genomic_DNA"/>
</dbReference>
<evidence type="ECO:0000256" key="1">
    <source>
        <dbReference type="ARBA" id="ARBA00003195"/>
    </source>
</evidence>
<gene>
    <name evidence="11" type="ORF">C3L33_08993</name>
</gene>
<evidence type="ECO:0000256" key="5">
    <source>
        <dbReference type="ARBA" id="ARBA00022660"/>
    </source>
</evidence>
<feature type="non-terminal residue" evidence="11">
    <location>
        <position position="1"/>
    </location>
</feature>
<comment type="similarity">
    <text evidence="3">Belongs to the complex I NDUFA2 subunit family.</text>
</comment>
<dbReference type="GO" id="GO:0005743">
    <property type="term" value="C:mitochondrial inner membrane"/>
    <property type="evidence" value="ECO:0007669"/>
    <property type="project" value="UniProtKB-SubCell"/>
</dbReference>
<keyword evidence="12" id="KW-1185">Reference proteome</keyword>
<evidence type="ECO:0000256" key="7">
    <source>
        <dbReference type="ARBA" id="ARBA00022982"/>
    </source>
</evidence>
<evidence type="ECO:0000256" key="9">
    <source>
        <dbReference type="ARBA" id="ARBA00023136"/>
    </source>
</evidence>
<dbReference type="OrthoDB" id="10250268at2759"/>
<dbReference type="SMART" id="SM00916">
    <property type="entry name" value="L51_S25_CI-B8"/>
    <property type="match status" value="1"/>
</dbReference>
<keyword evidence="9" id="KW-0472">Membrane</keyword>
<dbReference type="InterPro" id="IPR036249">
    <property type="entry name" value="Thioredoxin-like_sf"/>
</dbReference>
<accession>A0A6A4LUJ3</accession>
<organism evidence="11 12">
    <name type="scientific">Rhododendron williamsianum</name>
    <dbReference type="NCBI Taxonomy" id="262921"/>
    <lineage>
        <taxon>Eukaryota</taxon>
        <taxon>Viridiplantae</taxon>
        <taxon>Streptophyta</taxon>
        <taxon>Embryophyta</taxon>
        <taxon>Tracheophyta</taxon>
        <taxon>Spermatophyta</taxon>
        <taxon>Magnoliopsida</taxon>
        <taxon>eudicotyledons</taxon>
        <taxon>Gunneridae</taxon>
        <taxon>Pentapetalae</taxon>
        <taxon>asterids</taxon>
        <taxon>Ericales</taxon>
        <taxon>Ericaceae</taxon>
        <taxon>Ericoideae</taxon>
        <taxon>Rhodoreae</taxon>
        <taxon>Rhododendron</taxon>
    </lineage>
</organism>
<keyword evidence="4" id="KW-0813">Transport</keyword>
<dbReference type="InterPro" id="IPR016464">
    <property type="entry name" value="NADH_Ub_cplx-1_asu_su-2"/>
</dbReference>
<keyword evidence="8" id="KW-0496">Mitochondrion</keyword>
<dbReference type="SUPFAM" id="SSF52833">
    <property type="entry name" value="Thioredoxin-like"/>
    <property type="match status" value="1"/>
</dbReference>
<keyword evidence="7" id="KW-0249">Electron transport</keyword>
<proteinExistence type="inferred from homology"/>
<evidence type="ECO:0000256" key="4">
    <source>
        <dbReference type="ARBA" id="ARBA00022448"/>
    </source>
</evidence>
<protein>
    <recommendedName>
        <fullName evidence="10">Ribosomal protein/NADH dehydrogenase domain-containing protein</fullName>
    </recommendedName>
</protein>
<dbReference type="PANTHER" id="PTHR12878:SF0">
    <property type="entry name" value="NADH DEHYDROGENASE [UBIQUINONE] 1 ALPHA SUBCOMPLEX SUBUNIT 2"/>
    <property type="match status" value="1"/>
</dbReference>
<keyword evidence="5" id="KW-0679">Respiratory chain</keyword>
<evidence type="ECO:0000259" key="10">
    <source>
        <dbReference type="SMART" id="SM00916"/>
    </source>
</evidence>
<evidence type="ECO:0000313" key="12">
    <source>
        <dbReference type="Proteomes" id="UP000428333"/>
    </source>
</evidence>
<dbReference type="PANTHER" id="PTHR12878">
    <property type="entry name" value="NADH-UBIQUINONE OXIDOREDUCTASE B8 SUBUNIT"/>
    <property type="match status" value="1"/>
</dbReference>
<comment type="subcellular location">
    <subcellularLocation>
        <location evidence="2">Mitochondrion inner membrane</location>
        <topology evidence="2">Peripheral membrane protein</topology>
        <orientation evidence="2">Matrix side</orientation>
    </subcellularLocation>
</comment>
<comment type="caution">
    <text evidence="11">The sequence shown here is derived from an EMBL/GenBank/DDBJ whole genome shotgun (WGS) entry which is preliminary data.</text>
</comment>
<feature type="domain" description="Ribosomal protein/NADH dehydrogenase" evidence="10">
    <location>
        <begin position="20"/>
        <end position="89"/>
    </location>
</feature>
<dbReference type="Proteomes" id="UP000428333">
    <property type="component" value="Linkage Group LG05"/>
</dbReference>
<dbReference type="Gene3D" id="3.40.30.10">
    <property type="entry name" value="Glutaredoxin"/>
    <property type="match status" value="1"/>
</dbReference>
<evidence type="ECO:0000256" key="2">
    <source>
        <dbReference type="ARBA" id="ARBA00004443"/>
    </source>
</evidence>
<name>A0A6A4LUJ3_9ERIC</name>
<keyword evidence="6" id="KW-0999">Mitochondrion inner membrane</keyword>
<evidence type="ECO:0000256" key="3">
    <source>
        <dbReference type="ARBA" id="ARBA00008939"/>
    </source>
</evidence>
<sequence length="208" mass="23725">MAWRSNVSRNLKELRILFCQTSPASSSTRAFVENNYKDLKTLNPKLPILIRECTGTEPQLWARYGTKSHLHSFSYRTLNRKLPSFYEEWEGIKGSLGQVHVLLILPFSYLVSHHGTAPAMWQSGCLYAIGTPPRGTSTWLQGYLWLDETWPLDLQVVLRFCCCQIHYDTFNLLTDMGVERGIRLEGMTEAQILKSLEDLVKVGAALKS</sequence>
<evidence type="ECO:0000256" key="6">
    <source>
        <dbReference type="ARBA" id="ARBA00022792"/>
    </source>
</evidence>
<evidence type="ECO:0000313" key="11">
    <source>
        <dbReference type="EMBL" id="KAE9459099.1"/>
    </source>
</evidence>
<reference evidence="11 12" key="1">
    <citation type="journal article" date="2019" name="Genome Biol. Evol.">
        <title>The Rhododendron genome and chromosomal organization provide insight into shared whole-genome duplications across the heath family (Ericaceae).</title>
        <authorList>
            <person name="Soza V.L."/>
            <person name="Lindsley D."/>
            <person name="Waalkes A."/>
            <person name="Ramage E."/>
            <person name="Patwardhan R.P."/>
            <person name="Burton J.N."/>
            <person name="Adey A."/>
            <person name="Kumar A."/>
            <person name="Qiu R."/>
            <person name="Shendure J."/>
            <person name="Hall B."/>
        </authorList>
    </citation>
    <scope>NUCLEOTIDE SEQUENCE [LARGE SCALE GENOMIC DNA]</scope>
    <source>
        <strain evidence="11">RSF 1966-606</strain>
    </source>
</reference>
<dbReference type="Pfam" id="PF05047">
    <property type="entry name" value="L51_S25_CI-B8"/>
    <property type="match status" value="1"/>
</dbReference>
<dbReference type="InterPro" id="IPR007741">
    <property type="entry name" value="Ribosomal_mL43/mS25/NADH_DH"/>
</dbReference>
<comment type="function">
    <text evidence="1">Accessory subunit of the mitochondrial membrane respiratory chain NADH dehydrogenase (Complex I), that is believed not to be involved in catalysis. Complex I functions in the transfer of electrons from NADH to the respiratory chain. The immediate electron acceptor for the enzyme is believed to be ubiquinone.</text>
</comment>
<evidence type="ECO:0000256" key="8">
    <source>
        <dbReference type="ARBA" id="ARBA00023128"/>
    </source>
</evidence>
<dbReference type="AlphaFoldDB" id="A0A6A4LUJ3"/>